<evidence type="ECO:0000256" key="8">
    <source>
        <dbReference type="ARBA" id="ARBA00022989"/>
    </source>
</evidence>
<keyword evidence="5 14" id="KW-1003">Cell membrane</keyword>
<feature type="transmembrane region" description="Helical" evidence="14">
    <location>
        <begin position="41"/>
        <end position="62"/>
    </location>
</feature>
<evidence type="ECO:0000256" key="7">
    <source>
        <dbReference type="ARBA" id="ARBA00022801"/>
    </source>
</evidence>
<feature type="transmembrane region" description="Helical" evidence="14">
    <location>
        <begin position="71"/>
        <end position="92"/>
    </location>
</feature>
<name>A0A1F7J065_9BACT</name>
<feature type="transmembrane region" description="Helical" evidence="14">
    <location>
        <begin position="104"/>
        <end position="122"/>
    </location>
</feature>
<dbReference type="GO" id="GO:0046677">
    <property type="term" value="P:response to antibiotic"/>
    <property type="evidence" value="ECO:0007669"/>
    <property type="project" value="UniProtKB-UniRule"/>
</dbReference>
<protein>
    <recommendedName>
        <fullName evidence="4 14">Undecaprenyl-diphosphatase</fullName>
        <ecNumber evidence="3 14">3.6.1.27</ecNumber>
    </recommendedName>
    <alternativeName>
        <fullName evidence="12 14">Bacitracin resistance protein</fullName>
    </alternativeName>
    <alternativeName>
        <fullName evidence="11 14">Undecaprenyl pyrophosphate phosphatase</fullName>
    </alternativeName>
</protein>
<dbReference type="PANTHER" id="PTHR30622">
    <property type="entry name" value="UNDECAPRENYL-DIPHOSPHATASE"/>
    <property type="match status" value="1"/>
</dbReference>
<dbReference type="GO" id="GO:0009252">
    <property type="term" value="P:peptidoglycan biosynthetic process"/>
    <property type="evidence" value="ECO:0007669"/>
    <property type="project" value="UniProtKB-KW"/>
</dbReference>
<keyword evidence="14" id="KW-0573">Peptidoglycan synthesis</keyword>
<feature type="transmembrane region" description="Helical" evidence="14">
    <location>
        <begin position="209"/>
        <end position="228"/>
    </location>
</feature>
<dbReference type="GO" id="GO:0050380">
    <property type="term" value="F:undecaprenyl-diphosphatase activity"/>
    <property type="evidence" value="ECO:0007669"/>
    <property type="project" value="UniProtKB-UniRule"/>
</dbReference>
<feature type="transmembrane region" description="Helical" evidence="14">
    <location>
        <begin position="179"/>
        <end position="197"/>
    </location>
</feature>
<evidence type="ECO:0000256" key="12">
    <source>
        <dbReference type="ARBA" id="ARBA00032932"/>
    </source>
</evidence>
<feature type="transmembrane region" description="Helical" evidence="14">
    <location>
        <begin position="7"/>
        <end position="29"/>
    </location>
</feature>
<organism evidence="15 16">
    <name type="scientific">Candidatus Roizmanbacteria bacterium RIFCSPLOWO2_01_FULL_38_12</name>
    <dbReference type="NCBI Taxonomy" id="1802061"/>
    <lineage>
        <taxon>Bacteria</taxon>
        <taxon>Candidatus Roizmaniibacteriota</taxon>
    </lineage>
</organism>
<comment type="miscellaneous">
    <text evidence="14">Bacitracin is thought to be involved in the inhibition of peptidoglycan synthesis by sequestering undecaprenyl diphosphate, thereby reducing the pool of lipid carrier available.</text>
</comment>
<proteinExistence type="inferred from homology"/>
<dbReference type="PANTHER" id="PTHR30622:SF3">
    <property type="entry name" value="UNDECAPRENYL-DIPHOSPHATASE"/>
    <property type="match status" value="1"/>
</dbReference>
<dbReference type="GO" id="GO:0005886">
    <property type="term" value="C:plasma membrane"/>
    <property type="evidence" value="ECO:0007669"/>
    <property type="project" value="UniProtKB-SubCell"/>
</dbReference>
<sequence>MNILQSIIFGIVEGITEFLPVSSTFHLIWTSKFLGLTQSDFTKLFEVFIQGGAVLAVIFLYFKEVMKDRQLIIKLILSFIPTALVGFLMYKIIKGVFFESTQTITIAFIVIGVVFLIVEYLIQKKWLKIDLDLKKLTYRQAILMGLIQSLAVFPGVSRAGAVIVGMMGFGYKRSEAAKYSFMLSVPTILAASVYDFYKMRDVVSGSSNYLGLLIIGFVVAFVSAYIGVKWLIGFLQKNSLSFFGWYRIIIGIILLLLLI</sequence>
<comment type="catalytic activity">
    <reaction evidence="13 14">
        <text>di-trans,octa-cis-undecaprenyl diphosphate + H2O = di-trans,octa-cis-undecaprenyl phosphate + phosphate + H(+)</text>
        <dbReference type="Rhea" id="RHEA:28094"/>
        <dbReference type="ChEBI" id="CHEBI:15377"/>
        <dbReference type="ChEBI" id="CHEBI:15378"/>
        <dbReference type="ChEBI" id="CHEBI:43474"/>
        <dbReference type="ChEBI" id="CHEBI:58405"/>
        <dbReference type="ChEBI" id="CHEBI:60392"/>
        <dbReference type="EC" id="3.6.1.27"/>
    </reaction>
</comment>
<keyword evidence="10 14" id="KW-0046">Antibiotic resistance</keyword>
<comment type="function">
    <text evidence="14">Catalyzes the dephosphorylation of undecaprenyl diphosphate (UPP). Confers resistance to bacitracin.</text>
</comment>
<feature type="transmembrane region" description="Helical" evidence="14">
    <location>
        <begin position="240"/>
        <end position="258"/>
    </location>
</feature>
<dbReference type="Pfam" id="PF02673">
    <property type="entry name" value="BacA"/>
    <property type="match status" value="1"/>
</dbReference>
<dbReference type="EC" id="3.6.1.27" evidence="3 14"/>
<evidence type="ECO:0000256" key="2">
    <source>
        <dbReference type="ARBA" id="ARBA00010621"/>
    </source>
</evidence>
<keyword evidence="8 14" id="KW-1133">Transmembrane helix</keyword>
<evidence type="ECO:0000256" key="13">
    <source>
        <dbReference type="ARBA" id="ARBA00047594"/>
    </source>
</evidence>
<comment type="subcellular location">
    <subcellularLocation>
        <location evidence="1 14">Cell membrane</location>
        <topology evidence="1 14">Multi-pass membrane protein</topology>
    </subcellularLocation>
</comment>
<reference evidence="15 16" key="1">
    <citation type="journal article" date="2016" name="Nat. Commun.">
        <title>Thousands of microbial genomes shed light on interconnected biogeochemical processes in an aquifer system.</title>
        <authorList>
            <person name="Anantharaman K."/>
            <person name="Brown C.T."/>
            <person name="Hug L.A."/>
            <person name="Sharon I."/>
            <person name="Castelle C.J."/>
            <person name="Probst A.J."/>
            <person name="Thomas B.C."/>
            <person name="Singh A."/>
            <person name="Wilkins M.J."/>
            <person name="Karaoz U."/>
            <person name="Brodie E.L."/>
            <person name="Williams K.H."/>
            <person name="Hubbard S.S."/>
            <person name="Banfield J.F."/>
        </authorList>
    </citation>
    <scope>NUCLEOTIDE SEQUENCE [LARGE SCALE GENOMIC DNA]</scope>
</reference>
<evidence type="ECO:0000256" key="14">
    <source>
        <dbReference type="HAMAP-Rule" id="MF_01006"/>
    </source>
</evidence>
<comment type="caution">
    <text evidence="15">The sequence shown here is derived from an EMBL/GenBank/DDBJ whole genome shotgun (WGS) entry which is preliminary data.</text>
</comment>
<evidence type="ECO:0000256" key="4">
    <source>
        <dbReference type="ARBA" id="ARBA00021581"/>
    </source>
</evidence>
<keyword evidence="9 14" id="KW-0472">Membrane</keyword>
<evidence type="ECO:0000313" key="15">
    <source>
        <dbReference type="EMBL" id="OGK48997.1"/>
    </source>
</evidence>
<dbReference type="EMBL" id="MGAL01000007">
    <property type="protein sequence ID" value="OGK48997.1"/>
    <property type="molecule type" value="Genomic_DNA"/>
</dbReference>
<dbReference type="HAMAP" id="MF_01006">
    <property type="entry name" value="Undec_diphosphatase"/>
    <property type="match status" value="1"/>
</dbReference>
<accession>A0A1F7J065</accession>
<evidence type="ECO:0000256" key="1">
    <source>
        <dbReference type="ARBA" id="ARBA00004651"/>
    </source>
</evidence>
<dbReference type="STRING" id="1802061.A3A93_00610"/>
<keyword evidence="7 14" id="KW-0378">Hydrolase</keyword>
<feature type="transmembrane region" description="Helical" evidence="14">
    <location>
        <begin position="142"/>
        <end position="167"/>
    </location>
</feature>
<evidence type="ECO:0000256" key="9">
    <source>
        <dbReference type="ARBA" id="ARBA00023136"/>
    </source>
</evidence>
<evidence type="ECO:0000256" key="10">
    <source>
        <dbReference type="ARBA" id="ARBA00023251"/>
    </source>
</evidence>
<evidence type="ECO:0000256" key="11">
    <source>
        <dbReference type="ARBA" id="ARBA00032707"/>
    </source>
</evidence>
<comment type="similarity">
    <text evidence="2 14">Belongs to the UppP family.</text>
</comment>
<keyword evidence="6 14" id="KW-0812">Transmembrane</keyword>
<dbReference type="InterPro" id="IPR003824">
    <property type="entry name" value="UppP"/>
</dbReference>
<keyword evidence="14" id="KW-0961">Cell wall biogenesis/degradation</keyword>
<evidence type="ECO:0000313" key="16">
    <source>
        <dbReference type="Proteomes" id="UP000177141"/>
    </source>
</evidence>
<dbReference type="GO" id="GO:0008360">
    <property type="term" value="P:regulation of cell shape"/>
    <property type="evidence" value="ECO:0007669"/>
    <property type="project" value="UniProtKB-KW"/>
</dbReference>
<dbReference type="GO" id="GO:0071555">
    <property type="term" value="P:cell wall organization"/>
    <property type="evidence" value="ECO:0007669"/>
    <property type="project" value="UniProtKB-KW"/>
</dbReference>
<evidence type="ECO:0000256" key="5">
    <source>
        <dbReference type="ARBA" id="ARBA00022475"/>
    </source>
</evidence>
<evidence type="ECO:0000256" key="6">
    <source>
        <dbReference type="ARBA" id="ARBA00022692"/>
    </source>
</evidence>
<dbReference type="AlphaFoldDB" id="A0A1F7J065"/>
<evidence type="ECO:0000256" key="3">
    <source>
        <dbReference type="ARBA" id="ARBA00012374"/>
    </source>
</evidence>
<dbReference type="Proteomes" id="UP000177141">
    <property type="component" value="Unassembled WGS sequence"/>
</dbReference>
<gene>
    <name evidence="14" type="primary">uppP</name>
    <name evidence="15" type="ORF">A3A93_00610</name>
</gene>
<keyword evidence="14" id="KW-0133">Cell shape</keyword>